<dbReference type="STRING" id="1834516.BL253_34840"/>
<dbReference type="Gene3D" id="1.10.1200.10">
    <property type="entry name" value="ACP-like"/>
    <property type="match status" value="1"/>
</dbReference>
<dbReference type="Pfam" id="PF00550">
    <property type="entry name" value="PP-binding"/>
    <property type="match status" value="1"/>
</dbReference>
<evidence type="ECO:0000313" key="3">
    <source>
        <dbReference type="Proteomes" id="UP000188929"/>
    </source>
</evidence>
<proteinExistence type="predicted"/>
<evidence type="ECO:0000259" key="1">
    <source>
        <dbReference type="PROSITE" id="PS50075"/>
    </source>
</evidence>
<organism evidence="2 3">
    <name type="scientific">Pseudofrankia asymbiotica</name>
    <dbReference type="NCBI Taxonomy" id="1834516"/>
    <lineage>
        <taxon>Bacteria</taxon>
        <taxon>Bacillati</taxon>
        <taxon>Actinomycetota</taxon>
        <taxon>Actinomycetes</taxon>
        <taxon>Frankiales</taxon>
        <taxon>Frankiaceae</taxon>
        <taxon>Pseudofrankia</taxon>
    </lineage>
</organism>
<dbReference type="PROSITE" id="PS50075">
    <property type="entry name" value="CARRIER"/>
    <property type="match status" value="1"/>
</dbReference>
<keyword evidence="3" id="KW-1185">Reference proteome</keyword>
<accession>A0A1V2I0M7</accession>
<gene>
    <name evidence="2" type="ORF">BL253_34840</name>
</gene>
<evidence type="ECO:0000313" key="2">
    <source>
        <dbReference type="EMBL" id="ONH22722.1"/>
    </source>
</evidence>
<dbReference type="Proteomes" id="UP000188929">
    <property type="component" value="Unassembled WGS sequence"/>
</dbReference>
<protein>
    <submittedName>
        <fullName evidence="2">Acyl carrier protein</fullName>
    </submittedName>
</protein>
<comment type="caution">
    <text evidence="2">The sequence shown here is derived from an EMBL/GenBank/DDBJ whole genome shotgun (WGS) entry which is preliminary data.</text>
</comment>
<dbReference type="InterPro" id="IPR009081">
    <property type="entry name" value="PP-bd_ACP"/>
</dbReference>
<dbReference type="EMBL" id="MOMC01000100">
    <property type="protein sequence ID" value="ONH22722.1"/>
    <property type="molecule type" value="Genomic_DNA"/>
</dbReference>
<sequence>MKTIDDFVDLVQDEIGLDVTAQDVGRTFDELPGWDSVHLLALLAALERTTGRRIAMTDVLEAASLESIYRLAVSA</sequence>
<dbReference type="RefSeq" id="WP_076822164.1">
    <property type="nucleotide sequence ID" value="NZ_MOMC01000100.1"/>
</dbReference>
<dbReference type="AlphaFoldDB" id="A0A1V2I0M7"/>
<feature type="domain" description="Carrier" evidence="1">
    <location>
        <begin position="1"/>
        <end position="75"/>
    </location>
</feature>
<dbReference type="OrthoDB" id="4257495at2"/>
<dbReference type="InterPro" id="IPR036736">
    <property type="entry name" value="ACP-like_sf"/>
</dbReference>
<name>A0A1V2I0M7_9ACTN</name>
<reference evidence="3" key="1">
    <citation type="submission" date="2016-10" db="EMBL/GenBank/DDBJ databases">
        <title>Frankia sp. NRRL B-16386 Genome sequencing.</title>
        <authorList>
            <person name="Ghodhbane-Gtari F."/>
            <person name="Swanson E."/>
            <person name="Gueddou A."/>
            <person name="Hezbri K."/>
            <person name="Ktari K."/>
            <person name="Nouioui I."/>
            <person name="Morris K."/>
            <person name="Simpson S."/>
            <person name="Abebe-Akele F."/>
            <person name="Thomas K."/>
            <person name="Gtari M."/>
            <person name="Tisa L.S."/>
        </authorList>
    </citation>
    <scope>NUCLEOTIDE SEQUENCE [LARGE SCALE GENOMIC DNA]</scope>
    <source>
        <strain evidence="3">NRRL B-16386</strain>
    </source>
</reference>
<dbReference type="SUPFAM" id="SSF47336">
    <property type="entry name" value="ACP-like"/>
    <property type="match status" value="1"/>
</dbReference>